<organism evidence="2 3">
    <name type="scientific">Mycena belliarum</name>
    <dbReference type="NCBI Taxonomy" id="1033014"/>
    <lineage>
        <taxon>Eukaryota</taxon>
        <taxon>Fungi</taxon>
        <taxon>Dikarya</taxon>
        <taxon>Basidiomycota</taxon>
        <taxon>Agaricomycotina</taxon>
        <taxon>Agaricomycetes</taxon>
        <taxon>Agaricomycetidae</taxon>
        <taxon>Agaricales</taxon>
        <taxon>Marasmiineae</taxon>
        <taxon>Mycenaceae</taxon>
        <taxon>Mycena</taxon>
    </lineage>
</organism>
<dbReference type="EMBL" id="JARJCN010000102">
    <property type="protein sequence ID" value="KAJ7075170.1"/>
    <property type="molecule type" value="Genomic_DNA"/>
</dbReference>
<feature type="chain" id="PRO_5042182878" evidence="1">
    <location>
        <begin position="17"/>
        <end position="134"/>
    </location>
</feature>
<keyword evidence="3" id="KW-1185">Reference proteome</keyword>
<accession>A0AAD6TP43</accession>
<dbReference type="Proteomes" id="UP001222325">
    <property type="component" value="Unassembled WGS sequence"/>
</dbReference>
<evidence type="ECO:0000313" key="2">
    <source>
        <dbReference type="EMBL" id="KAJ7075170.1"/>
    </source>
</evidence>
<proteinExistence type="predicted"/>
<reference evidence="2" key="1">
    <citation type="submission" date="2023-03" db="EMBL/GenBank/DDBJ databases">
        <title>Massive genome expansion in bonnet fungi (Mycena s.s.) driven by repeated elements and novel gene families across ecological guilds.</title>
        <authorList>
            <consortium name="Lawrence Berkeley National Laboratory"/>
            <person name="Harder C.B."/>
            <person name="Miyauchi S."/>
            <person name="Viragh M."/>
            <person name="Kuo A."/>
            <person name="Thoen E."/>
            <person name="Andreopoulos B."/>
            <person name="Lu D."/>
            <person name="Skrede I."/>
            <person name="Drula E."/>
            <person name="Henrissat B."/>
            <person name="Morin E."/>
            <person name="Kohler A."/>
            <person name="Barry K."/>
            <person name="LaButti K."/>
            <person name="Morin E."/>
            <person name="Salamov A."/>
            <person name="Lipzen A."/>
            <person name="Mereny Z."/>
            <person name="Hegedus B."/>
            <person name="Baldrian P."/>
            <person name="Stursova M."/>
            <person name="Weitz H."/>
            <person name="Taylor A."/>
            <person name="Grigoriev I.V."/>
            <person name="Nagy L.G."/>
            <person name="Martin F."/>
            <person name="Kauserud H."/>
        </authorList>
    </citation>
    <scope>NUCLEOTIDE SEQUENCE</scope>
    <source>
        <strain evidence="2">CBHHK173m</strain>
    </source>
</reference>
<evidence type="ECO:0000313" key="3">
    <source>
        <dbReference type="Proteomes" id="UP001222325"/>
    </source>
</evidence>
<dbReference type="AlphaFoldDB" id="A0AAD6TP43"/>
<name>A0AAD6TP43_9AGAR</name>
<comment type="caution">
    <text evidence="2">The sequence shown here is derived from an EMBL/GenBank/DDBJ whole genome shotgun (WGS) entry which is preliminary data.</text>
</comment>
<feature type="signal peptide" evidence="1">
    <location>
        <begin position="1"/>
        <end position="16"/>
    </location>
</feature>
<evidence type="ECO:0000256" key="1">
    <source>
        <dbReference type="SAM" id="SignalP"/>
    </source>
</evidence>
<sequence>MAYIFAVTLLISVARSTTLYHPGSSLRSRVDPLHTAQTTRRAVRLLDLRARLPPQQPLSGRMTATNLRATSRIGVDPDAEALISVALDVIGTLLHISFVVARNGRAVVESRTSDGYGVPASQQKEAVALQAATV</sequence>
<keyword evidence="1" id="KW-0732">Signal</keyword>
<gene>
    <name evidence="2" type="ORF">B0H15DRAFT_40149</name>
</gene>
<protein>
    <submittedName>
        <fullName evidence="2">Uncharacterized protein</fullName>
    </submittedName>
</protein>